<comment type="caution">
    <text evidence="3">The sequence shown here is derived from an EMBL/GenBank/DDBJ whole genome shotgun (WGS) entry which is preliminary data.</text>
</comment>
<sequence>MLLRLKVLMASGLLLVGAAGSAAAEPSTPIAYPAGATSTRYVGWAFDTCDAPTLAQMTAWKSSPYRAVGIYIGGGNRACKAQTNLTPSWVSSVTKMGWRLIPIYLGWQAPCNTTKPLRMSSNPATASAQATGAAADAVSKAKALGLVGGSAIYGDMEHYDASSASCRDAVLRYLSSWTKELHRHGYISAVYAHQNSGAVHLAGAYNFASYARPDALWIARWDGNYSLTNWPNIPNSYWANGQRAKQYQGDHNRTYGGVTLRIDSNRFDAPVASVEFAYTVTGNVTSRSGPSWSYPAVTGYPAGSTVHVVCQTFGPKVGTTTVWNKLTTGAYVTDYYVNTPSKTTYSPPIPGCSHPYQTTTSLSRRSGPGTSYSVVGTLPAGSLAWVTCQRSGTKVGTTSVWNRLTDGSYVTDYYVANASNTTYSAPIRRC</sequence>
<evidence type="ECO:0000259" key="2">
    <source>
        <dbReference type="PROSITE" id="PS51781"/>
    </source>
</evidence>
<dbReference type="InterPro" id="IPR015020">
    <property type="entry name" value="Rv2525c-like_Glyco_Hydro-like"/>
</dbReference>
<accession>A0A4R6KN40</accession>
<evidence type="ECO:0000313" key="3">
    <source>
        <dbReference type="EMBL" id="TDO52376.1"/>
    </source>
</evidence>
<dbReference type="EMBL" id="SNWQ01000002">
    <property type="protein sequence ID" value="TDO52376.1"/>
    <property type="molecule type" value="Genomic_DNA"/>
</dbReference>
<dbReference type="SUPFAM" id="SSF51445">
    <property type="entry name" value="(Trans)glycosidases"/>
    <property type="match status" value="1"/>
</dbReference>
<feature type="signal peptide" evidence="1">
    <location>
        <begin position="1"/>
        <end position="24"/>
    </location>
</feature>
<dbReference type="Gene3D" id="2.30.30.40">
    <property type="entry name" value="SH3 Domains"/>
    <property type="match status" value="1"/>
</dbReference>
<keyword evidence="1" id="KW-0732">Signal</keyword>
<dbReference type="AlphaFoldDB" id="A0A4R6KN40"/>
<dbReference type="Gene3D" id="3.20.20.80">
    <property type="entry name" value="Glycosidases"/>
    <property type="match status" value="1"/>
</dbReference>
<evidence type="ECO:0000313" key="4">
    <source>
        <dbReference type="Proteomes" id="UP000295388"/>
    </source>
</evidence>
<dbReference type="InterPro" id="IPR017853">
    <property type="entry name" value="GH"/>
</dbReference>
<dbReference type="PROSITE" id="PS51781">
    <property type="entry name" value="SH3B"/>
    <property type="match status" value="1"/>
</dbReference>
<feature type="domain" description="SH3b" evidence="2">
    <location>
        <begin position="275"/>
        <end position="346"/>
    </location>
</feature>
<feature type="chain" id="PRO_5038772576" evidence="1">
    <location>
        <begin position="25"/>
        <end position="430"/>
    </location>
</feature>
<dbReference type="Proteomes" id="UP000295388">
    <property type="component" value="Unassembled WGS sequence"/>
</dbReference>
<gene>
    <name evidence="3" type="ORF">EV643_102214</name>
</gene>
<reference evidence="3 4" key="1">
    <citation type="submission" date="2019-03" db="EMBL/GenBank/DDBJ databases">
        <title>Genomic Encyclopedia of Type Strains, Phase III (KMG-III): the genomes of soil and plant-associated and newly described type strains.</title>
        <authorList>
            <person name="Whitman W."/>
        </authorList>
    </citation>
    <scope>NUCLEOTIDE SEQUENCE [LARGE SCALE GENOMIC DNA]</scope>
    <source>
        <strain evidence="3 4">VKM Ac-2527</strain>
    </source>
</reference>
<dbReference type="InterPro" id="IPR003646">
    <property type="entry name" value="SH3-like_bac-type"/>
</dbReference>
<dbReference type="Pfam" id="PF08924">
    <property type="entry name" value="Rv2525c_GlyHyd-like"/>
    <property type="match status" value="1"/>
</dbReference>
<name>A0A4R6KN40_9ACTN</name>
<keyword evidence="4" id="KW-1185">Reference proteome</keyword>
<protein>
    <submittedName>
        <fullName evidence="3">Uncharacterized protein DUF1906</fullName>
    </submittedName>
</protein>
<organism evidence="3 4">
    <name type="scientific">Kribbella caucasensis</name>
    <dbReference type="NCBI Taxonomy" id="2512215"/>
    <lineage>
        <taxon>Bacteria</taxon>
        <taxon>Bacillati</taxon>
        <taxon>Actinomycetota</taxon>
        <taxon>Actinomycetes</taxon>
        <taxon>Propionibacteriales</taxon>
        <taxon>Kribbellaceae</taxon>
        <taxon>Kribbella</taxon>
    </lineage>
</organism>
<evidence type="ECO:0000256" key="1">
    <source>
        <dbReference type="SAM" id="SignalP"/>
    </source>
</evidence>
<proteinExistence type="predicted"/>